<dbReference type="EMBL" id="CP001751">
    <property type="protein sequence ID" value="ADE38536.1"/>
    <property type="molecule type" value="Genomic_DNA"/>
</dbReference>
<dbReference type="KEGG" id="apb:SAR116_0293"/>
<evidence type="ECO:0000313" key="4">
    <source>
        <dbReference type="Proteomes" id="UP000007460"/>
    </source>
</evidence>
<dbReference type="InterPro" id="IPR033399">
    <property type="entry name" value="TP_0789-like"/>
</dbReference>
<keyword evidence="3" id="KW-0808">Transferase</keyword>
<organism evidence="3 4">
    <name type="scientific">Puniceispirillum marinum (strain IMCC1322)</name>
    <dbReference type="NCBI Taxonomy" id="488538"/>
    <lineage>
        <taxon>Bacteria</taxon>
        <taxon>Pseudomonadati</taxon>
        <taxon>Pseudomonadota</taxon>
        <taxon>Alphaproteobacteria</taxon>
        <taxon>Candidatus Puniceispirillales</taxon>
        <taxon>Candidatus Puniceispirillaceae</taxon>
        <taxon>Candidatus Puniceispirillum</taxon>
    </lineage>
</organism>
<feature type="chain" id="PRO_5003070053" evidence="1">
    <location>
        <begin position="36"/>
        <end position="273"/>
    </location>
</feature>
<keyword evidence="3" id="KW-0032">Aminotransferase</keyword>
<dbReference type="Gene3D" id="2.50.20.10">
    <property type="entry name" value="Lipoprotein localisation LolA/LolB/LppX"/>
    <property type="match status" value="1"/>
</dbReference>
<protein>
    <submittedName>
        <fullName evidence="3">Hyopothetical protein</fullName>
        <ecNumber evidence="3">2.6.1.37</ecNumber>
    </submittedName>
</protein>
<proteinExistence type="predicted"/>
<dbReference type="CDD" id="cd16329">
    <property type="entry name" value="LolA_like"/>
    <property type="match status" value="1"/>
</dbReference>
<sequence>MLKLMMSSKETKMKLATATMIVTIASACLTTGAFASPEKGLEIAIEADSRDKGFGDSTAQMTMILMDKYGQSTERAIRNRTFEGDNEGDKSLVIFDSPGDVRGTAFLSHTKKADSDDQWLYLPALKRVKRIASSNKAGPFMGSEFSYEDIASQEVEKYTYNYLRDEQLNGLDCFVVEYDPVDPKSGYKRQIVWMDKAEYRVHKIDFYDRKDALLKTLTYEDYNQYLDKYWRSNRLVMINHQTGKTTELVFADWKLQTGMTERDFEKSALKRIR</sequence>
<evidence type="ECO:0000313" key="3">
    <source>
        <dbReference type="EMBL" id="ADE38536.1"/>
    </source>
</evidence>
<evidence type="ECO:0000259" key="2">
    <source>
        <dbReference type="Pfam" id="PF17131"/>
    </source>
</evidence>
<dbReference type="PROSITE" id="PS51257">
    <property type="entry name" value="PROKAR_LIPOPROTEIN"/>
    <property type="match status" value="1"/>
</dbReference>
<reference evidence="3 4" key="1">
    <citation type="journal article" date="2010" name="J. Bacteriol.">
        <title>Complete genome sequence of "Candidatus Puniceispirillum marinum" IMCC1322, a representative of the SAR116 clade in the Alphaproteobacteria.</title>
        <authorList>
            <person name="Oh H.M."/>
            <person name="Kwon K.K."/>
            <person name="Kang I."/>
            <person name="Kang S.G."/>
            <person name="Lee J.H."/>
            <person name="Kim S.J."/>
            <person name="Cho J.C."/>
        </authorList>
    </citation>
    <scope>NUCLEOTIDE SEQUENCE [LARGE SCALE GENOMIC DNA]</scope>
    <source>
        <strain evidence="3 4">IMCC1322</strain>
    </source>
</reference>
<dbReference type="EC" id="2.6.1.37" evidence="3"/>
<dbReference type="AlphaFoldDB" id="D5BQ38"/>
<keyword evidence="1" id="KW-0732">Signal</keyword>
<dbReference type="GO" id="GO:0047304">
    <property type="term" value="F:2-aminoethylphosphonate-pyruvate transaminase activity"/>
    <property type="evidence" value="ECO:0007669"/>
    <property type="project" value="UniProtKB-EC"/>
</dbReference>
<feature type="domain" description="Uncharacterized protein TP-0789" evidence="2">
    <location>
        <begin position="89"/>
        <end position="271"/>
    </location>
</feature>
<accession>D5BQ38</accession>
<feature type="signal peptide" evidence="1">
    <location>
        <begin position="1"/>
        <end position="35"/>
    </location>
</feature>
<name>D5BQ38_PUNMI</name>
<dbReference type="STRING" id="488538.SAR116_0293"/>
<keyword evidence="4" id="KW-1185">Reference proteome</keyword>
<dbReference type="Proteomes" id="UP000007460">
    <property type="component" value="Chromosome"/>
</dbReference>
<evidence type="ECO:0000256" key="1">
    <source>
        <dbReference type="SAM" id="SignalP"/>
    </source>
</evidence>
<gene>
    <name evidence="3" type="ordered locus">SAR116_0293</name>
</gene>
<dbReference type="eggNOG" id="COG2834">
    <property type="taxonomic scope" value="Bacteria"/>
</dbReference>
<dbReference type="Pfam" id="PF17131">
    <property type="entry name" value="LolA_like"/>
    <property type="match status" value="1"/>
</dbReference>
<dbReference type="HOGENOM" id="CLU_074356_1_1_5"/>